<dbReference type="AlphaFoldDB" id="A0A4Q9PQX0"/>
<name>A0A4Q9PQX0_9APHY</name>
<evidence type="ECO:0000313" key="1">
    <source>
        <dbReference type="EMBL" id="TBU56762.1"/>
    </source>
</evidence>
<gene>
    <name evidence="1" type="ORF">BD310DRAFT_597177</name>
</gene>
<organism evidence="1 2">
    <name type="scientific">Dichomitus squalens</name>
    <dbReference type="NCBI Taxonomy" id="114155"/>
    <lineage>
        <taxon>Eukaryota</taxon>
        <taxon>Fungi</taxon>
        <taxon>Dikarya</taxon>
        <taxon>Basidiomycota</taxon>
        <taxon>Agaricomycotina</taxon>
        <taxon>Agaricomycetes</taxon>
        <taxon>Polyporales</taxon>
        <taxon>Polyporaceae</taxon>
        <taxon>Dichomitus</taxon>
    </lineage>
</organism>
<keyword evidence="2" id="KW-1185">Reference proteome</keyword>
<sequence>MTVGIAHRMHGSQAWCARRLRSPICMFLLLLALGETRIKIKRKGRTNFRSIPQRRSRRTTVGQRACLKQFIVTLPFVHHCDCQGRGGVVPDPCNL</sequence>
<dbReference type="EMBL" id="ML145146">
    <property type="protein sequence ID" value="TBU56762.1"/>
    <property type="molecule type" value="Genomic_DNA"/>
</dbReference>
<evidence type="ECO:0000313" key="2">
    <source>
        <dbReference type="Proteomes" id="UP000292082"/>
    </source>
</evidence>
<accession>A0A4Q9PQX0</accession>
<proteinExistence type="predicted"/>
<protein>
    <submittedName>
        <fullName evidence="1">Uncharacterized protein</fullName>
    </submittedName>
</protein>
<reference evidence="1 2" key="1">
    <citation type="submission" date="2019-01" db="EMBL/GenBank/DDBJ databases">
        <title>Draft genome sequences of three monokaryotic isolates of the white-rot basidiomycete fungus Dichomitus squalens.</title>
        <authorList>
            <consortium name="DOE Joint Genome Institute"/>
            <person name="Lopez S.C."/>
            <person name="Andreopoulos B."/>
            <person name="Pangilinan J."/>
            <person name="Lipzen A."/>
            <person name="Riley R."/>
            <person name="Ahrendt S."/>
            <person name="Ng V."/>
            <person name="Barry K."/>
            <person name="Daum C."/>
            <person name="Grigoriev I.V."/>
            <person name="Hilden K.S."/>
            <person name="Makela M.R."/>
            <person name="de Vries R.P."/>
        </authorList>
    </citation>
    <scope>NUCLEOTIDE SEQUENCE [LARGE SCALE GENOMIC DNA]</scope>
    <source>
        <strain evidence="1 2">CBS 464.89</strain>
    </source>
</reference>
<dbReference type="Proteomes" id="UP000292082">
    <property type="component" value="Unassembled WGS sequence"/>
</dbReference>